<evidence type="ECO:0000313" key="3">
    <source>
        <dbReference type="Proteomes" id="UP000193144"/>
    </source>
</evidence>
<feature type="transmembrane region" description="Helical" evidence="1">
    <location>
        <begin position="216"/>
        <end position="234"/>
    </location>
</feature>
<protein>
    <submittedName>
        <fullName evidence="2">Uncharacterized protein</fullName>
    </submittedName>
</protein>
<evidence type="ECO:0000313" key="2">
    <source>
        <dbReference type="EMBL" id="ORY09410.1"/>
    </source>
</evidence>
<keyword evidence="1" id="KW-0472">Membrane</keyword>
<proteinExistence type="predicted"/>
<sequence>MPSEVGVVCAEGTFSAFNKTFQIPSSDISGIGVVIAFSAAAYASFFLGIIFYLRGCVTPELLTDFEKKFIKQRVDAQAVADFQRGVLVVSDQQMVTALGVLGASMRHMKDYTMFDFQTIIYLAWMATNMQLSTLSILRSLFRHRPRLRAFKLFNMLALLVMMCIAIFPTTDYDWADHTVYDIGFCLTADSFWGLTETVGLHWHNALEEHRLVPQGVVAYAIIIISHAWQAAMLFPNIRFQASKSAID</sequence>
<dbReference type="STRING" id="1231657.A0A1Y1ZGN1"/>
<dbReference type="OrthoDB" id="5427664at2759"/>
<dbReference type="Proteomes" id="UP000193144">
    <property type="component" value="Unassembled WGS sequence"/>
</dbReference>
<feature type="transmembrane region" description="Helical" evidence="1">
    <location>
        <begin position="149"/>
        <end position="167"/>
    </location>
</feature>
<keyword evidence="1" id="KW-0812">Transmembrane</keyword>
<keyword evidence="1" id="KW-1133">Transmembrane helix</keyword>
<keyword evidence="3" id="KW-1185">Reference proteome</keyword>
<dbReference type="EMBL" id="MCFA01000086">
    <property type="protein sequence ID" value="ORY09410.1"/>
    <property type="molecule type" value="Genomic_DNA"/>
</dbReference>
<evidence type="ECO:0000256" key="1">
    <source>
        <dbReference type="SAM" id="Phobius"/>
    </source>
</evidence>
<organism evidence="2 3">
    <name type="scientific">Clohesyomyces aquaticus</name>
    <dbReference type="NCBI Taxonomy" id="1231657"/>
    <lineage>
        <taxon>Eukaryota</taxon>
        <taxon>Fungi</taxon>
        <taxon>Dikarya</taxon>
        <taxon>Ascomycota</taxon>
        <taxon>Pezizomycotina</taxon>
        <taxon>Dothideomycetes</taxon>
        <taxon>Pleosporomycetidae</taxon>
        <taxon>Pleosporales</taxon>
        <taxon>Lindgomycetaceae</taxon>
        <taxon>Clohesyomyces</taxon>
    </lineage>
</organism>
<feature type="transmembrane region" description="Helical" evidence="1">
    <location>
        <begin position="28"/>
        <end position="53"/>
    </location>
</feature>
<feature type="transmembrane region" description="Helical" evidence="1">
    <location>
        <begin position="118"/>
        <end position="137"/>
    </location>
</feature>
<comment type="caution">
    <text evidence="2">The sequence shown here is derived from an EMBL/GenBank/DDBJ whole genome shotgun (WGS) entry which is preliminary data.</text>
</comment>
<accession>A0A1Y1ZGN1</accession>
<dbReference type="AlphaFoldDB" id="A0A1Y1ZGN1"/>
<name>A0A1Y1ZGN1_9PLEO</name>
<reference evidence="2 3" key="1">
    <citation type="submission" date="2016-07" db="EMBL/GenBank/DDBJ databases">
        <title>Pervasive Adenine N6-methylation of Active Genes in Fungi.</title>
        <authorList>
            <consortium name="DOE Joint Genome Institute"/>
            <person name="Mondo S.J."/>
            <person name="Dannebaum R.O."/>
            <person name="Kuo R.C."/>
            <person name="Labutti K."/>
            <person name="Haridas S."/>
            <person name="Kuo A."/>
            <person name="Salamov A."/>
            <person name="Ahrendt S.R."/>
            <person name="Lipzen A."/>
            <person name="Sullivan W."/>
            <person name="Andreopoulos W.B."/>
            <person name="Clum A."/>
            <person name="Lindquist E."/>
            <person name="Daum C."/>
            <person name="Ramamoorthy G.K."/>
            <person name="Gryganskyi A."/>
            <person name="Culley D."/>
            <person name="Magnuson J.K."/>
            <person name="James T.Y."/>
            <person name="O'Malley M.A."/>
            <person name="Stajich J.E."/>
            <person name="Spatafora J.W."/>
            <person name="Visel A."/>
            <person name="Grigoriev I.V."/>
        </authorList>
    </citation>
    <scope>NUCLEOTIDE SEQUENCE [LARGE SCALE GENOMIC DNA]</scope>
    <source>
        <strain evidence="2 3">CBS 115471</strain>
    </source>
</reference>
<gene>
    <name evidence="2" type="ORF">BCR34DRAFT_615778</name>
</gene>